<name>A0A6J4TVH2_9ACTN</name>
<dbReference type="Pfam" id="PF01883">
    <property type="entry name" value="FeS_assembly_P"/>
    <property type="match status" value="1"/>
</dbReference>
<reference evidence="2" key="1">
    <citation type="submission" date="2020-02" db="EMBL/GenBank/DDBJ databases">
        <authorList>
            <person name="Meier V. D."/>
        </authorList>
    </citation>
    <scope>NUCLEOTIDE SEQUENCE</scope>
    <source>
        <strain evidence="2">AVDCRST_MAG05</strain>
    </source>
</reference>
<gene>
    <name evidence="2" type="ORF">AVDCRST_MAG05-4611</name>
</gene>
<dbReference type="InterPro" id="IPR034904">
    <property type="entry name" value="FSCA_dom_sf"/>
</dbReference>
<proteinExistence type="predicted"/>
<organism evidence="2">
    <name type="scientific">uncultured Rubrobacteraceae bacterium</name>
    <dbReference type="NCBI Taxonomy" id="349277"/>
    <lineage>
        <taxon>Bacteria</taxon>
        <taxon>Bacillati</taxon>
        <taxon>Actinomycetota</taxon>
        <taxon>Rubrobacteria</taxon>
        <taxon>Rubrobacterales</taxon>
        <taxon>Rubrobacteraceae</taxon>
        <taxon>environmental samples</taxon>
    </lineage>
</organism>
<sequence>MIDRDAVLGALSGVRDPELDEPITDLNFVSALEIEDGSVRVRLRLPTYFCAPNFAYLMVADAQAAALSVPGVERATIFLDDHYASEEINGGVNDQHGFDGAFPGETAGPDLEELRAIFRRKSFVSRQEQLCRTLRAEGHSSEELANTRLGDLPPSEEFETYLNRRAELGLDVSAEAPLVVDPDGNRVPEEAVVQHLRFARTIRVSIEGNAGLCRGLLSVRYGIPEREERTA</sequence>
<dbReference type="AlphaFoldDB" id="A0A6J4TVH2"/>
<dbReference type="EMBL" id="CADCVM010000501">
    <property type="protein sequence ID" value="CAA9533224.1"/>
    <property type="molecule type" value="Genomic_DNA"/>
</dbReference>
<dbReference type="InterPro" id="IPR002744">
    <property type="entry name" value="MIP18-like"/>
</dbReference>
<protein>
    <recommendedName>
        <fullName evidence="1">MIP18 family-like domain-containing protein</fullName>
    </recommendedName>
</protein>
<feature type="domain" description="MIP18 family-like" evidence="1">
    <location>
        <begin position="4"/>
        <end position="76"/>
    </location>
</feature>
<evidence type="ECO:0000313" key="2">
    <source>
        <dbReference type="EMBL" id="CAA9533224.1"/>
    </source>
</evidence>
<evidence type="ECO:0000259" key="1">
    <source>
        <dbReference type="Pfam" id="PF01883"/>
    </source>
</evidence>
<dbReference type="Gene3D" id="3.30.300.130">
    <property type="entry name" value="Fe-S cluster assembly (FSCA)"/>
    <property type="match status" value="1"/>
</dbReference>
<accession>A0A6J4TVH2</accession>
<dbReference type="SUPFAM" id="SSF117916">
    <property type="entry name" value="Fe-S cluster assembly (FSCA) domain-like"/>
    <property type="match status" value="1"/>
</dbReference>